<dbReference type="AlphaFoldDB" id="L8WTQ1"/>
<name>L8WTQ1_THACA</name>
<accession>L8WTQ1</accession>
<dbReference type="Proteomes" id="UP000011668">
    <property type="component" value="Unassembled WGS sequence"/>
</dbReference>
<proteinExistence type="predicted"/>
<dbReference type="HOGENOM" id="CLU_2361168_0_0_1"/>
<protein>
    <submittedName>
        <fullName evidence="1">Uncharacterized protein</fullName>
    </submittedName>
</protein>
<comment type="caution">
    <text evidence="1">The sequence shown here is derived from an EMBL/GenBank/DDBJ whole genome shotgun (WGS) entry which is preliminary data.</text>
</comment>
<evidence type="ECO:0000313" key="2">
    <source>
        <dbReference type="Proteomes" id="UP000011668"/>
    </source>
</evidence>
<gene>
    <name evidence="1" type="ORF">AG1IA_04630</name>
</gene>
<organism evidence="1 2">
    <name type="scientific">Thanatephorus cucumeris (strain AG1-IA)</name>
    <name type="common">Rice sheath blight fungus</name>
    <name type="synonym">Rhizoctonia solani</name>
    <dbReference type="NCBI Taxonomy" id="983506"/>
    <lineage>
        <taxon>Eukaryota</taxon>
        <taxon>Fungi</taxon>
        <taxon>Dikarya</taxon>
        <taxon>Basidiomycota</taxon>
        <taxon>Agaricomycotina</taxon>
        <taxon>Agaricomycetes</taxon>
        <taxon>Cantharellales</taxon>
        <taxon>Ceratobasidiaceae</taxon>
        <taxon>Rhizoctonia</taxon>
        <taxon>Rhizoctonia solani AG-1</taxon>
    </lineage>
</organism>
<dbReference type="EMBL" id="AFRT01001077">
    <property type="protein sequence ID" value="ELU41350.1"/>
    <property type="molecule type" value="Genomic_DNA"/>
</dbReference>
<keyword evidence="2" id="KW-1185">Reference proteome</keyword>
<sequence length="96" mass="10456">MMSSHTIGTSGSVVAKGVVCFIDQVAYGFDSIHDIPNTKHDSEAIGTNRKILGISADQNVSITGPFALRGYICFLHWLKIQSEPITIAKRPLCPRI</sequence>
<evidence type="ECO:0000313" key="1">
    <source>
        <dbReference type="EMBL" id="ELU41350.1"/>
    </source>
</evidence>
<reference evidence="1 2" key="1">
    <citation type="journal article" date="2013" name="Nat. Commun.">
        <title>The evolution and pathogenic mechanisms of the rice sheath blight pathogen.</title>
        <authorList>
            <person name="Zheng A."/>
            <person name="Lin R."/>
            <person name="Xu L."/>
            <person name="Qin P."/>
            <person name="Tang C."/>
            <person name="Ai P."/>
            <person name="Zhang D."/>
            <person name="Liu Y."/>
            <person name="Sun Z."/>
            <person name="Feng H."/>
            <person name="Wang Y."/>
            <person name="Chen Y."/>
            <person name="Liang X."/>
            <person name="Fu R."/>
            <person name="Li Q."/>
            <person name="Zhang J."/>
            <person name="Yu X."/>
            <person name="Xie Z."/>
            <person name="Ding L."/>
            <person name="Guan P."/>
            <person name="Tang J."/>
            <person name="Liang Y."/>
            <person name="Wang S."/>
            <person name="Deng Q."/>
            <person name="Li S."/>
            <person name="Zhu J."/>
            <person name="Wang L."/>
            <person name="Liu H."/>
            <person name="Li P."/>
        </authorList>
    </citation>
    <scope>NUCLEOTIDE SEQUENCE [LARGE SCALE GENOMIC DNA]</scope>
    <source>
        <strain evidence="2">AG-1 IA</strain>
    </source>
</reference>